<dbReference type="SUPFAM" id="SSF50386">
    <property type="entry name" value="STI-like"/>
    <property type="match status" value="1"/>
</dbReference>
<proteinExistence type="predicted"/>
<dbReference type="AlphaFoldDB" id="A0A7J7BW67"/>
<comment type="caution">
    <text evidence="2">The sequence shown here is derived from an EMBL/GenBank/DDBJ whole genome shotgun (WGS) entry which is preliminary data.</text>
</comment>
<dbReference type="PANTHER" id="PTHR33107">
    <property type="entry name" value="KUNITZ TRYPSIN INHIBITOR 2"/>
    <property type="match status" value="1"/>
</dbReference>
<feature type="chain" id="PRO_5029869261" description="Miraculin-like" evidence="1">
    <location>
        <begin position="25"/>
        <end position="205"/>
    </location>
</feature>
<dbReference type="OrthoDB" id="1872570at2759"/>
<keyword evidence="1" id="KW-0732">Signal</keyword>
<evidence type="ECO:0008006" key="4">
    <source>
        <dbReference type="Google" id="ProtNLM"/>
    </source>
</evidence>
<dbReference type="InterPro" id="IPR002160">
    <property type="entry name" value="Prot_inh_Kunz-lg"/>
</dbReference>
<protein>
    <recommendedName>
        <fullName evidence="4">Miraculin-like</fullName>
    </recommendedName>
</protein>
<evidence type="ECO:0000313" key="3">
    <source>
        <dbReference type="Proteomes" id="UP000593562"/>
    </source>
</evidence>
<sequence length="205" mass="22822">MKATFLILFFLVIAFVIKPLPAAADDPEPVLDKDSEQVKAGLDYYILPKDPKLGGGFTLASIENTSCPLDVIQERDDALSGYPVRFSTVNSDNGVVYISADLNIKFSRVKTACVSSPVWKVDRYNASEGPYFVSVGGVEKNPGPDTVANWFKIEKFNDDYKLVFCPNVCNSSCNIPCRSFGMYKNNGIRRLALSRRPVKFIFRRA</sequence>
<organism evidence="2 3">
    <name type="scientific">Tripterygium wilfordii</name>
    <name type="common">Thunder God vine</name>
    <dbReference type="NCBI Taxonomy" id="458696"/>
    <lineage>
        <taxon>Eukaryota</taxon>
        <taxon>Viridiplantae</taxon>
        <taxon>Streptophyta</taxon>
        <taxon>Embryophyta</taxon>
        <taxon>Tracheophyta</taxon>
        <taxon>Spermatophyta</taxon>
        <taxon>Magnoliopsida</taxon>
        <taxon>eudicotyledons</taxon>
        <taxon>Gunneridae</taxon>
        <taxon>Pentapetalae</taxon>
        <taxon>rosids</taxon>
        <taxon>fabids</taxon>
        <taxon>Celastrales</taxon>
        <taxon>Celastraceae</taxon>
        <taxon>Tripterygium</taxon>
    </lineage>
</organism>
<reference evidence="2 3" key="1">
    <citation type="journal article" date="2020" name="Nat. Commun.">
        <title>Genome of Tripterygium wilfordii and identification of cytochrome P450 involved in triptolide biosynthesis.</title>
        <authorList>
            <person name="Tu L."/>
            <person name="Su P."/>
            <person name="Zhang Z."/>
            <person name="Gao L."/>
            <person name="Wang J."/>
            <person name="Hu T."/>
            <person name="Zhou J."/>
            <person name="Zhang Y."/>
            <person name="Zhao Y."/>
            <person name="Liu Y."/>
            <person name="Song Y."/>
            <person name="Tong Y."/>
            <person name="Lu Y."/>
            <person name="Yang J."/>
            <person name="Xu C."/>
            <person name="Jia M."/>
            <person name="Peters R.J."/>
            <person name="Huang L."/>
            <person name="Gao W."/>
        </authorList>
    </citation>
    <scope>NUCLEOTIDE SEQUENCE [LARGE SCALE GENOMIC DNA]</scope>
    <source>
        <strain evidence="3">cv. XIE 37</strain>
        <tissue evidence="2">Leaf</tissue>
    </source>
</reference>
<dbReference type="Pfam" id="PF00197">
    <property type="entry name" value="Kunitz_legume"/>
    <property type="match status" value="1"/>
</dbReference>
<dbReference type="CDD" id="cd23375">
    <property type="entry name" value="beta-trefoil_STI_VvMLP-like"/>
    <property type="match status" value="1"/>
</dbReference>
<feature type="signal peptide" evidence="1">
    <location>
        <begin position="1"/>
        <end position="24"/>
    </location>
</feature>
<keyword evidence="3" id="KW-1185">Reference proteome</keyword>
<dbReference type="InterPro" id="IPR011065">
    <property type="entry name" value="Kunitz_inhibitor_STI-like_sf"/>
</dbReference>
<dbReference type="PRINTS" id="PR00291">
    <property type="entry name" value="KUNITZINHBTR"/>
</dbReference>
<dbReference type="Proteomes" id="UP000593562">
    <property type="component" value="Unassembled WGS sequence"/>
</dbReference>
<dbReference type="SMART" id="SM00452">
    <property type="entry name" value="STI"/>
    <property type="match status" value="1"/>
</dbReference>
<gene>
    <name evidence="2" type="ORF">HS088_TW23G00845</name>
</gene>
<name>A0A7J7BW67_TRIWF</name>
<dbReference type="EMBL" id="JAAARO010000023">
    <property type="protein sequence ID" value="KAF5726104.1"/>
    <property type="molecule type" value="Genomic_DNA"/>
</dbReference>
<evidence type="ECO:0000313" key="2">
    <source>
        <dbReference type="EMBL" id="KAF5726104.1"/>
    </source>
</evidence>
<dbReference type="Gene3D" id="2.80.10.50">
    <property type="match status" value="1"/>
</dbReference>
<dbReference type="GO" id="GO:0004866">
    <property type="term" value="F:endopeptidase inhibitor activity"/>
    <property type="evidence" value="ECO:0007669"/>
    <property type="project" value="InterPro"/>
</dbReference>
<dbReference type="InParanoid" id="A0A7J7BW67"/>
<accession>A0A7J7BW67</accession>
<evidence type="ECO:0000256" key="1">
    <source>
        <dbReference type="SAM" id="SignalP"/>
    </source>
</evidence>
<dbReference type="PANTHER" id="PTHR33107:SF5">
    <property type="entry name" value="KUNITZ TRYPSIN INHIBITOR 5"/>
    <property type="match status" value="1"/>
</dbReference>